<keyword evidence="1" id="KW-0645">Protease</keyword>
<dbReference type="PROSITE" id="PS51892">
    <property type="entry name" value="SUBTILASE"/>
    <property type="match status" value="1"/>
</dbReference>
<dbReference type="Pfam" id="PF00082">
    <property type="entry name" value="Peptidase_S8"/>
    <property type="match status" value="1"/>
</dbReference>
<evidence type="ECO:0000256" key="4">
    <source>
        <dbReference type="PROSITE-ProRule" id="PRU01240"/>
    </source>
</evidence>
<organism evidence="9 10">
    <name type="scientific">Microbacterium testaceum</name>
    <name type="common">Aureobacterium testaceum</name>
    <name type="synonym">Brevibacterium testaceum</name>
    <dbReference type="NCBI Taxonomy" id="2033"/>
    <lineage>
        <taxon>Bacteria</taxon>
        <taxon>Bacillati</taxon>
        <taxon>Actinomycetota</taxon>
        <taxon>Actinomycetes</taxon>
        <taxon>Micrococcales</taxon>
        <taxon>Microbacteriaceae</taxon>
        <taxon>Microbacterium</taxon>
    </lineage>
</organism>
<evidence type="ECO:0000313" key="9">
    <source>
        <dbReference type="EMBL" id="GEB45436.1"/>
    </source>
</evidence>
<keyword evidence="7" id="KW-0732">Signal</keyword>
<dbReference type="PRINTS" id="PR00723">
    <property type="entry name" value="SUBTILISIN"/>
</dbReference>
<dbReference type="InterPro" id="IPR036852">
    <property type="entry name" value="Peptidase_S8/S53_dom_sf"/>
</dbReference>
<comment type="caution">
    <text evidence="4">Lacks conserved residue(s) required for the propagation of feature annotation.</text>
</comment>
<comment type="caution">
    <text evidence="9">The sequence shown here is derived from an EMBL/GenBank/DDBJ whole genome shotgun (WGS) entry which is preliminary data.</text>
</comment>
<feature type="chain" id="PRO_5021376817" description="Peptidase S8/S53 domain-containing protein" evidence="7">
    <location>
        <begin position="30"/>
        <end position="434"/>
    </location>
</feature>
<evidence type="ECO:0000259" key="8">
    <source>
        <dbReference type="Pfam" id="PF00082"/>
    </source>
</evidence>
<dbReference type="Proteomes" id="UP000319525">
    <property type="component" value="Unassembled WGS sequence"/>
</dbReference>
<dbReference type="PANTHER" id="PTHR42884">
    <property type="entry name" value="PROPROTEIN CONVERTASE SUBTILISIN/KEXIN-RELATED"/>
    <property type="match status" value="1"/>
</dbReference>
<keyword evidence="6" id="KW-0812">Transmembrane</keyword>
<keyword evidence="3" id="KW-0720">Serine protease</keyword>
<evidence type="ECO:0000256" key="3">
    <source>
        <dbReference type="ARBA" id="ARBA00022825"/>
    </source>
</evidence>
<dbReference type="CDD" id="cd00306">
    <property type="entry name" value="Peptidases_S8_S53"/>
    <property type="match status" value="1"/>
</dbReference>
<evidence type="ECO:0000313" key="10">
    <source>
        <dbReference type="Proteomes" id="UP000319525"/>
    </source>
</evidence>
<dbReference type="SUPFAM" id="SSF52743">
    <property type="entry name" value="Subtilisin-like"/>
    <property type="match status" value="1"/>
</dbReference>
<evidence type="ECO:0000256" key="5">
    <source>
        <dbReference type="SAM" id="MobiDB-lite"/>
    </source>
</evidence>
<keyword evidence="6" id="KW-0472">Membrane</keyword>
<evidence type="ECO:0000256" key="2">
    <source>
        <dbReference type="ARBA" id="ARBA00022801"/>
    </source>
</evidence>
<feature type="domain" description="Peptidase S8/S53" evidence="8">
    <location>
        <begin position="57"/>
        <end position="330"/>
    </location>
</feature>
<dbReference type="GO" id="GO:0016485">
    <property type="term" value="P:protein processing"/>
    <property type="evidence" value="ECO:0007669"/>
    <property type="project" value="TreeGrafter"/>
</dbReference>
<comment type="similarity">
    <text evidence="4">Belongs to the peptidase S8 family.</text>
</comment>
<dbReference type="Gene3D" id="3.40.50.200">
    <property type="entry name" value="Peptidase S8/S53 domain"/>
    <property type="match status" value="1"/>
</dbReference>
<dbReference type="GO" id="GO:0005886">
    <property type="term" value="C:plasma membrane"/>
    <property type="evidence" value="ECO:0007669"/>
    <property type="project" value="TreeGrafter"/>
</dbReference>
<feature type="region of interest" description="Disordered" evidence="5">
    <location>
        <begin position="87"/>
        <end position="106"/>
    </location>
</feature>
<dbReference type="InterPro" id="IPR015500">
    <property type="entry name" value="Peptidase_S8_subtilisin-rel"/>
</dbReference>
<evidence type="ECO:0000256" key="7">
    <source>
        <dbReference type="SAM" id="SignalP"/>
    </source>
</evidence>
<accession>A0A4Y3QJ79</accession>
<feature type="transmembrane region" description="Helical" evidence="6">
    <location>
        <begin position="398"/>
        <end position="422"/>
    </location>
</feature>
<reference evidence="9 10" key="1">
    <citation type="submission" date="2019-06" db="EMBL/GenBank/DDBJ databases">
        <title>Whole genome shotgun sequence of Microbacterium testaceum NBRC 12675.</title>
        <authorList>
            <person name="Hosoyama A."/>
            <person name="Uohara A."/>
            <person name="Ohji S."/>
            <person name="Ichikawa N."/>
        </authorList>
    </citation>
    <scope>NUCLEOTIDE SEQUENCE [LARGE SCALE GENOMIC DNA]</scope>
    <source>
        <strain evidence="9 10">NBRC 12675</strain>
    </source>
</reference>
<evidence type="ECO:0000256" key="1">
    <source>
        <dbReference type="ARBA" id="ARBA00022670"/>
    </source>
</evidence>
<feature type="signal peptide" evidence="7">
    <location>
        <begin position="1"/>
        <end position="29"/>
    </location>
</feature>
<dbReference type="AlphaFoldDB" id="A0A4Y3QJ79"/>
<dbReference type="GeneID" id="57144076"/>
<dbReference type="GO" id="GO:0004252">
    <property type="term" value="F:serine-type endopeptidase activity"/>
    <property type="evidence" value="ECO:0007669"/>
    <property type="project" value="InterPro"/>
</dbReference>
<dbReference type="RefSeq" id="WP_170210639.1">
    <property type="nucleotide sequence ID" value="NZ_BJML01000003.1"/>
</dbReference>
<keyword evidence="2" id="KW-0378">Hydrolase</keyword>
<sequence>MKRHPLRTFGAVLLVAGFISLSAASPASAATTSGTTGLDFWWDKYGVDAAHSEGITGRGVKVAVLEEQINPSLPVFEGQNLRISDKPVCKDHPSMTSTNPDKGTRHGTTMTALLIGNGTGSGGVRGIAPDAEVTFYGYGPDDRPCYPDSATETDMTAWGYGVKLAVDDGAKIVYTAVGMERHEADAPAIAYAIARGVALVSATANPSAADLLGAPITDGGDSLNGVVAVSAIGPDGALQTSADGSPWIIPQTTVVAGGDRFPEIGTESGWDGSATATGSSNASPIVAGMLALAAQKFPESTGNQLIQAMLATTNGERHEPSRTEDGFGYGAAWLPTLLAVDPTTFPDETPLMNKGAGFPTADQIAAARTNGYVAPDRGRSFDQYADDSPTSGFDFSSLVMWAVIGIVALVLIAAVITVLIIVTQRRKARKGTSP</sequence>
<name>A0A4Y3QJ79_MICTE</name>
<dbReference type="PANTHER" id="PTHR42884:SF14">
    <property type="entry name" value="NEUROENDOCRINE CONVERTASE 1"/>
    <property type="match status" value="1"/>
</dbReference>
<dbReference type="InterPro" id="IPR000209">
    <property type="entry name" value="Peptidase_S8/S53_dom"/>
</dbReference>
<protein>
    <recommendedName>
        <fullName evidence="8">Peptidase S8/S53 domain-containing protein</fullName>
    </recommendedName>
</protein>
<gene>
    <name evidence="9" type="ORF">MTE01_13810</name>
</gene>
<keyword evidence="6" id="KW-1133">Transmembrane helix</keyword>
<dbReference type="EMBL" id="BJML01000003">
    <property type="protein sequence ID" value="GEB45436.1"/>
    <property type="molecule type" value="Genomic_DNA"/>
</dbReference>
<proteinExistence type="inferred from homology"/>
<feature type="compositionally biased region" description="Polar residues" evidence="5">
    <location>
        <begin position="94"/>
        <end position="106"/>
    </location>
</feature>
<evidence type="ECO:0000256" key="6">
    <source>
        <dbReference type="SAM" id="Phobius"/>
    </source>
</evidence>